<gene>
    <name evidence="1" type="ORF">HMPREF0742_02300</name>
</gene>
<organism evidence="1 2">
    <name type="scientific">Rothia aeria F0184</name>
    <dbReference type="NCBI Taxonomy" id="888019"/>
    <lineage>
        <taxon>Bacteria</taxon>
        <taxon>Bacillati</taxon>
        <taxon>Actinomycetota</taxon>
        <taxon>Actinomycetes</taxon>
        <taxon>Micrococcales</taxon>
        <taxon>Micrococcaceae</taxon>
        <taxon>Rothia</taxon>
    </lineage>
</organism>
<dbReference type="EMBL" id="AXZG01000061">
    <property type="protein sequence ID" value="ERT64364.1"/>
    <property type="molecule type" value="Genomic_DNA"/>
</dbReference>
<name>U7UZM8_9MICC</name>
<reference evidence="1 2" key="1">
    <citation type="submission" date="2013-08" db="EMBL/GenBank/DDBJ databases">
        <authorList>
            <person name="Weinstock G."/>
            <person name="Sodergren E."/>
            <person name="Wylie T."/>
            <person name="Fulton L."/>
            <person name="Fulton R."/>
            <person name="Fronick C."/>
            <person name="O'Laughlin M."/>
            <person name="Godfrey J."/>
            <person name="Miner T."/>
            <person name="Herter B."/>
            <person name="Appelbaum E."/>
            <person name="Cordes M."/>
            <person name="Lek S."/>
            <person name="Wollam A."/>
            <person name="Pepin K.H."/>
            <person name="Palsikar V.B."/>
            <person name="Mitreva M."/>
            <person name="Wilson R.K."/>
        </authorList>
    </citation>
    <scope>NUCLEOTIDE SEQUENCE [LARGE SCALE GENOMIC DNA]</scope>
    <source>
        <strain evidence="1 2">F0184</strain>
    </source>
</reference>
<comment type="caution">
    <text evidence="1">The sequence shown here is derived from an EMBL/GenBank/DDBJ whole genome shotgun (WGS) entry which is preliminary data.</text>
</comment>
<evidence type="ECO:0000313" key="1">
    <source>
        <dbReference type="EMBL" id="ERT64364.1"/>
    </source>
</evidence>
<evidence type="ECO:0000313" key="2">
    <source>
        <dbReference type="Proteomes" id="UP000017174"/>
    </source>
</evidence>
<accession>U7UZM8</accession>
<dbReference type="AlphaFoldDB" id="U7UZM8"/>
<protein>
    <submittedName>
        <fullName evidence="1">Uncharacterized protein</fullName>
    </submittedName>
</protein>
<dbReference type="HOGENOM" id="CLU_3065836_0_0_11"/>
<sequence length="53" mass="6060">MGVQEQTGYLFINKSKDGINIYFLFMGNDLPGCCTRDQDVPDREALKLYSQIL</sequence>
<dbReference type="Proteomes" id="UP000017174">
    <property type="component" value="Unassembled WGS sequence"/>
</dbReference>
<proteinExistence type="predicted"/>